<comment type="catalytic activity">
    <reaction evidence="11 12">
        <text>ATP + H2O = ADP + phosphate + H(+)</text>
        <dbReference type="Rhea" id="RHEA:13065"/>
        <dbReference type="ChEBI" id="CHEBI:15377"/>
        <dbReference type="ChEBI" id="CHEBI:15378"/>
        <dbReference type="ChEBI" id="CHEBI:30616"/>
        <dbReference type="ChEBI" id="CHEBI:43474"/>
        <dbReference type="ChEBI" id="CHEBI:456216"/>
        <dbReference type="EC" id="5.6.2.4"/>
    </reaction>
</comment>
<keyword evidence="16" id="KW-1185">Reference proteome</keyword>
<feature type="binding site" evidence="12">
    <location>
        <position position="488"/>
    </location>
    <ligand>
        <name>Zn(2+)</name>
        <dbReference type="ChEBI" id="CHEBI:29105"/>
        <label>1</label>
    </ligand>
</feature>
<comment type="function">
    <text evidence="12">Initiates the restart of stalled replication forks, which reloads the replicative helicase on sites other than the origin of replication. Recognizes and binds to abandoned replication forks and remodels them to uncover a helicase loading site. Promotes assembly of the primosome at these replication forks.</text>
</comment>
<name>A0AA37T044_9GAMM</name>
<dbReference type="Pfam" id="PF18074">
    <property type="entry name" value="PriA_C"/>
    <property type="match status" value="1"/>
</dbReference>
<dbReference type="GO" id="GO:0003677">
    <property type="term" value="F:DNA binding"/>
    <property type="evidence" value="ECO:0007669"/>
    <property type="project" value="UniProtKB-UniRule"/>
</dbReference>
<keyword evidence="3 12" id="KW-0479">Metal-binding</keyword>
<evidence type="ECO:0000259" key="13">
    <source>
        <dbReference type="PROSITE" id="PS51192"/>
    </source>
</evidence>
<dbReference type="InterPro" id="IPR001650">
    <property type="entry name" value="Helicase_C-like"/>
</dbReference>
<evidence type="ECO:0000256" key="11">
    <source>
        <dbReference type="ARBA" id="ARBA00048988"/>
    </source>
</evidence>
<evidence type="ECO:0000256" key="6">
    <source>
        <dbReference type="ARBA" id="ARBA00022806"/>
    </source>
</evidence>
<dbReference type="FunFam" id="3.40.1440.60:FF:000001">
    <property type="entry name" value="Primosomal protein N"/>
    <property type="match status" value="1"/>
</dbReference>
<proteinExistence type="inferred from homology"/>
<dbReference type="InterPro" id="IPR011545">
    <property type="entry name" value="DEAD/DEAH_box_helicase_dom"/>
</dbReference>
<dbReference type="GO" id="GO:0008270">
    <property type="term" value="F:zinc ion binding"/>
    <property type="evidence" value="ECO:0007669"/>
    <property type="project" value="UniProtKB-UniRule"/>
</dbReference>
<feature type="domain" description="Helicase ATP-binding" evidence="13">
    <location>
        <begin position="220"/>
        <end position="386"/>
    </location>
</feature>
<dbReference type="InterPro" id="IPR027417">
    <property type="entry name" value="P-loop_NTPase"/>
</dbReference>
<dbReference type="EC" id="5.6.2.4" evidence="12"/>
<dbReference type="FunFam" id="3.40.50.300:FF:000489">
    <property type="entry name" value="Primosome assembly protein PriA"/>
    <property type="match status" value="1"/>
</dbReference>
<evidence type="ECO:0000313" key="15">
    <source>
        <dbReference type="EMBL" id="GLS24494.1"/>
    </source>
</evidence>
<organism evidence="15 16">
    <name type="scientific">Marinibactrum halimedae</name>
    <dbReference type="NCBI Taxonomy" id="1444977"/>
    <lineage>
        <taxon>Bacteria</taxon>
        <taxon>Pseudomonadati</taxon>
        <taxon>Pseudomonadota</taxon>
        <taxon>Gammaproteobacteria</taxon>
        <taxon>Cellvibrionales</taxon>
        <taxon>Cellvibrionaceae</taxon>
        <taxon>Marinibactrum</taxon>
    </lineage>
</organism>
<keyword evidence="10 12" id="KW-0413">Isomerase</keyword>
<evidence type="ECO:0000256" key="9">
    <source>
        <dbReference type="ARBA" id="ARBA00023125"/>
    </source>
</evidence>
<dbReference type="Pfam" id="PF00271">
    <property type="entry name" value="Helicase_C"/>
    <property type="match status" value="1"/>
</dbReference>
<feature type="binding site" evidence="12">
    <location>
        <position position="454"/>
    </location>
    <ligand>
        <name>Zn(2+)</name>
        <dbReference type="ChEBI" id="CHEBI:29105"/>
        <label>2</label>
    </ligand>
</feature>
<dbReference type="NCBIfam" id="NF004065">
    <property type="entry name" value="PRK05580.1-1"/>
    <property type="match status" value="1"/>
</dbReference>
<keyword evidence="6 12" id="KW-0347">Helicase</keyword>
<feature type="binding site" evidence="12">
    <location>
        <position position="457"/>
    </location>
    <ligand>
        <name>Zn(2+)</name>
        <dbReference type="ChEBI" id="CHEBI:29105"/>
        <label>2</label>
    </ligand>
</feature>
<comment type="similarity">
    <text evidence="12">Belongs to the helicase family. PriA subfamily.</text>
</comment>
<dbReference type="SMART" id="SM00490">
    <property type="entry name" value="HELICc"/>
    <property type="match status" value="1"/>
</dbReference>
<dbReference type="SUPFAM" id="SSF52540">
    <property type="entry name" value="P-loop containing nucleoside triphosphate hydrolases"/>
    <property type="match status" value="1"/>
</dbReference>
<dbReference type="InterPro" id="IPR042115">
    <property type="entry name" value="PriA_3primeBD_sf"/>
</dbReference>
<dbReference type="InterPro" id="IPR014001">
    <property type="entry name" value="Helicase_ATP-bd"/>
</dbReference>
<evidence type="ECO:0000256" key="3">
    <source>
        <dbReference type="ARBA" id="ARBA00022723"/>
    </source>
</evidence>
<evidence type="ECO:0000313" key="16">
    <source>
        <dbReference type="Proteomes" id="UP001156870"/>
    </source>
</evidence>
<sequence length="742" mass="82367">MSKTVENTIVNVALAVPLRRVFDYEVPNGYSTPEVGTRISVPFGKGNTTQVGVVVGAKNESEWESIKKIDSILDTFSTLDNAIMALCRWAASYYQHALGEVLLGALPTQLRKALPAQLPALDFWEATDEAFGLPDNALKRAPKQAEALQNLKRAPLRIGTEKEHNITLTSLKALVQKGLATRISHMPERVETVAQPAPYELTDEQSIALYSIQRQLSADQTQANSSTVTLLEGATGSGKTEIYLQAIETALKNDQQALVLIPEIGLSPQTLHRFQSRFTATIVSLHSGLNDRQRSENWLLASKGIADIVIGTRSAIFTPMPRLGLIVIDEEHDLSFKQQEGFRYNARDLAIVRAQQASIPVVLGSATPSLETLNNAILGRYQHLRLKARPGKAHTPQIQILDIRNQTLTAGLCEPALKEIEHTLQAGHQALVFLNRRGYAPTLMCHSCGWVSQCPNCDARFTLHQSPSHLRCHHCDTQRPLPRACPECQSTKLTHTGSGTEKAEEVLTSLFPEHPVHRIDRDSTSRKGSLDALLDQIHTGEPCILVGTQMLAKGHHFPNVTLVVVLDADGGLFSGDFRGPERMGQMLLQVAGRAGREQYPGKVLIQSHHSDHPLLHQLLFQGYPAFAQTLLNDRRLTGMPPYEYLAILRAECTYPDIAEQWLDQARRSAQALMPPSNQLQYLGPIPAMMERVKGRYRLLIQIKATQRKVLQQLLSALIPELEKHSRHKSLRWSIDVDPLEIP</sequence>
<dbReference type="Pfam" id="PF18319">
    <property type="entry name" value="Zn_ribbon_PriA"/>
    <property type="match status" value="1"/>
</dbReference>
<feature type="binding site" evidence="12">
    <location>
        <position position="445"/>
    </location>
    <ligand>
        <name>Zn(2+)</name>
        <dbReference type="ChEBI" id="CHEBI:29105"/>
        <label>1</label>
    </ligand>
</feature>
<dbReference type="GO" id="GO:0005524">
    <property type="term" value="F:ATP binding"/>
    <property type="evidence" value="ECO:0007669"/>
    <property type="project" value="UniProtKB-UniRule"/>
</dbReference>
<dbReference type="PANTHER" id="PTHR30580">
    <property type="entry name" value="PRIMOSOMAL PROTEIN N"/>
    <property type="match status" value="1"/>
</dbReference>
<dbReference type="InterPro" id="IPR041222">
    <property type="entry name" value="PriA_3primeBD"/>
</dbReference>
<evidence type="ECO:0000256" key="10">
    <source>
        <dbReference type="ARBA" id="ARBA00023235"/>
    </source>
</evidence>
<dbReference type="PANTHER" id="PTHR30580:SF0">
    <property type="entry name" value="PRIMOSOMAL PROTEIN N"/>
    <property type="match status" value="1"/>
</dbReference>
<dbReference type="PROSITE" id="PS51192">
    <property type="entry name" value="HELICASE_ATP_BIND_1"/>
    <property type="match status" value="1"/>
</dbReference>
<evidence type="ECO:0000256" key="12">
    <source>
        <dbReference type="HAMAP-Rule" id="MF_00983"/>
    </source>
</evidence>
<keyword evidence="4 12" id="KW-0547">Nucleotide-binding</keyword>
<dbReference type="HAMAP" id="MF_00983">
    <property type="entry name" value="PriA"/>
    <property type="match status" value="1"/>
</dbReference>
<evidence type="ECO:0000256" key="4">
    <source>
        <dbReference type="ARBA" id="ARBA00022741"/>
    </source>
</evidence>
<reference evidence="15 16" key="1">
    <citation type="journal article" date="2014" name="Int. J. Syst. Evol. Microbiol.">
        <title>Complete genome sequence of Corynebacterium casei LMG S-19264T (=DSM 44701T), isolated from a smear-ripened cheese.</title>
        <authorList>
            <consortium name="US DOE Joint Genome Institute (JGI-PGF)"/>
            <person name="Walter F."/>
            <person name="Albersmeier A."/>
            <person name="Kalinowski J."/>
            <person name="Ruckert C."/>
        </authorList>
    </citation>
    <scope>NUCLEOTIDE SEQUENCE [LARGE SCALE GENOMIC DNA]</scope>
    <source>
        <strain evidence="15 16">NBRC 110095</strain>
    </source>
</reference>
<comment type="cofactor">
    <cofactor evidence="12">
        <name>Zn(2+)</name>
        <dbReference type="ChEBI" id="CHEBI:29105"/>
    </cofactor>
    <text evidence="12">Binds 2 zinc ions per subunit.</text>
</comment>
<dbReference type="NCBIfam" id="NF004067">
    <property type="entry name" value="PRK05580.1-4"/>
    <property type="match status" value="1"/>
</dbReference>
<feature type="binding site" evidence="12">
    <location>
        <position position="448"/>
    </location>
    <ligand>
        <name>Zn(2+)</name>
        <dbReference type="ChEBI" id="CHEBI:29105"/>
        <label>1</label>
    </ligand>
</feature>
<comment type="subunit">
    <text evidence="12">Component of the replication restart primosome.</text>
</comment>
<dbReference type="CDD" id="cd18804">
    <property type="entry name" value="SF2_C_priA"/>
    <property type="match status" value="1"/>
</dbReference>
<dbReference type="AlphaFoldDB" id="A0AA37T044"/>
<dbReference type="InterPro" id="IPR040498">
    <property type="entry name" value="PriA_CRR"/>
</dbReference>
<keyword evidence="1 12" id="KW-0639">Primosome</keyword>
<keyword evidence="5 12" id="KW-0378">Hydrolase</keyword>
<dbReference type="PROSITE" id="PS51194">
    <property type="entry name" value="HELICASE_CTER"/>
    <property type="match status" value="1"/>
</dbReference>
<dbReference type="GO" id="GO:0043138">
    <property type="term" value="F:3'-5' DNA helicase activity"/>
    <property type="evidence" value="ECO:0007669"/>
    <property type="project" value="UniProtKB-EC"/>
</dbReference>
<dbReference type="GO" id="GO:0006302">
    <property type="term" value="P:double-strand break repair"/>
    <property type="evidence" value="ECO:0007669"/>
    <property type="project" value="InterPro"/>
</dbReference>
<dbReference type="Gene3D" id="3.40.50.300">
    <property type="entry name" value="P-loop containing nucleotide triphosphate hydrolases"/>
    <property type="match status" value="2"/>
</dbReference>
<evidence type="ECO:0000259" key="14">
    <source>
        <dbReference type="PROSITE" id="PS51194"/>
    </source>
</evidence>
<dbReference type="CDD" id="cd17929">
    <property type="entry name" value="DEXHc_priA"/>
    <property type="match status" value="1"/>
</dbReference>
<dbReference type="InterPro" id="IPR005259">
    <property type="entry name" value="PriA"/>
</dbReference>
<keyword evidence="7 12" id="KW-0862">Zinc</keyword>
<dbReference type="GO" id="GO:0006310">
    <property type="term" value="P:DNA recombination"/>
    <property type="evidence" value="ECO:0007669"/>
    <property type="project" value="InterPro"/>
</dbReference>
<feature type="domain" description="Helicase C-terminal" evidence="14">
    <location>
        <begin position="480"/>
        <end position="637"/>
    </location>
</feature>
<evidence type="ECO:0000256" key="8">
    <source>
        <dbReference type="ARBA" id="ARBA00022840"/>
    </source>
</evidence>
<accession>A0AA37T044</accession>
<dbReference type="NCBIfam" id="TIGR00595">
    <property type="entry name" value="priA"/>
    <property type="match status" value="1"/>
</dbReference>
<keyword evidence="9 12" id="KW-0238">DNA-binding</keyword>
<dbReference type="GO" id="GO:0006270">
    <property type="term" value="P:DNA replication initiation"/>
    <property type="evidence" value="ECO:0007669"/>
    <property type="project" value="TreeGrafter"/>
</dbReference>
<protein>
    <recommendedName>
        <fullName evidence="12">Replication restart protein PriA</fullName>
    </recommendedName>
    <alternativeName>
        <fullName evidence="12">ATP-dependent DNA helicase PriA</fullName>
        <ecNumber evidence="12">5.6.2.4</ecNumber>
    </alternativeName>
    <alternativeName>
        <fullName evidence="12">DNA 3'-5' helicase PriA</fullName>
    </alternativeName>
</protein>
<keyword evidence="8 12" id="KW-0067">ATP-binding</keyword>
<dbReference type="SMART" id="SM00487">
    <property type="entry name" value="DEXDc"/>
    <property type="match status" value="1"/>
</dbReference>
<dbReference type="Pfam" id="PF17764">
    <property type="entry name" value="PriA_3primeBD"/>
    <property type="match status" value="1"/>
</dbReference>
<evidence type="ECO:0000256" key="1">
    <source>
        <dbReference type="ARBA" id="ARBA00022515"/>
    </source>
</evidence>
<feature type="binding site" evidence="12">
    <location>
        <position position="475"/>
    </location>
    <ligand>
        <name>Zn(2+)</name>
        <dbReference type="ChEBI" id="CHEBI:29105"/>
        <label>2</label>
    </ligand>
</feature>
<comment type="caution">
    <text evidence="15">The sequence shown here is derived from an EMBL/GenBank/DDBJ whole genome shotgun (WGS) entry which is preliminary data.</text>
</comment>
<dbReference type="GO" id="GO:1990077">
    <property type="term" value="C:primosome complex"/>
    <property type="evidence" value="ECO:0007669"/>
    <property type="project" value="UniProtKB-UniRule"/>
</dbReference>
<comment type="catalytic activity">
    <reaction evidence="12">
        <text>Couples ATP hydrolysis with the unwinding of duplex DNA by translocating in the 3'-5' direction.</text>
        <dbReference type="EC" id="5.6.2.4"/>
    </reaction>
</comment>
<feature type="binding site" evidence="12">
    <location>
        <position position="472"/>
    </location>
    <ligand>
        <name>Zn(2+)</name>
        <dbReference type="ChEBI" id="CHEBI:29105"/>
        <label>2</label>
    </ligand>
</feature>
<dbReference type="InterPro" id="IPR048949">
    <property type="entry name" value="WHD_PriA"/>
</dbReference>
<dbReference type="GO" id="GO:0016787">
    <property type="term" value="F:hydrolase activity"/>
    <property type="evidence" value="ECO:0007669"/>
    <property type="project" value="UniProtKB-KW"/>
</dbReference>
<dbReference type="Pfam" id="PF21213">
    <property type="entry name" value="WHD_PriA"/>
    <property type="match status" value="1"/>
</dbReference>
<evidence type="ECO:0000256" key="5">
    <source>
        <dbReference type="ARBA" id="ARBA00022801"/>
    </source>
</evidence>
<dbReference type="Pfam" id="PF00270">
    <property type="entry name" value="DEAD"/>
    <property type="match status" value="1"/>
</dbReference>
<dbReference type="EMBL" id="BSPD01000007">
    <property type="protein sequence ID" value="GLS24494.1"/>
    <property type="molecule type" value="Genomic_DNA"/>
</dbReference>
<feature type="binding site" evidence="12">
    <location>
        <position position="485"/>
    </location>
    <ligand>
        <name>Zn(2+)</name>
        <dbReference type="ChEBI" id="CHEBI:29105"/>
        <label>1</label>
    </ligand>
</feature>
<dbReference type="RefSeq" id="WP_232594334.1">
    <property type="nucleotide sequence ID" value="NZ_BSPD01000007.1"/>
</dbReference>
<gene>
    <name evidence="12 15" type="primary">priA</name>
    <name evidence="15" type="ORF">GCM10007877_02060</name>
</gene>
<dbReference type="Proteomes" id="UP001156870">
    <property type="component" value="Unassembled WGS sequence"/>
</dbReference>
<evidence type="ECO:0000256" key="7">
    <source>
        <dbReference type="ARBA" id="ARBA00022833"/>
    </source>
</evidence>
<keyword evidence="2 12" id="KW-0235">DNA replication</keyword>
<dbReference type="InterPro" id="IPR041236">
    <property type="entry name" value="PriA_C"/>
</dbReference>
<dbReference type="Gene3D" id="3.40.1440.60">
    <property type="entry name" value="PriA, 3(prime) DNA-binding domain"/>
    <property type="match status" value="1"/>
</dbReference>
<dbReference type="GO" id="GO:0006269">
    <property type="term" value="P:DNA replication, synthesis of primer"/>
    <property type="evidence" value="ECO:0007669"/>
    <property type="project" value="UniProtKB-KW"/>
</dbReference>
<evidence type="ECO:0000256" key="2">
    <source>
        <dbReference type="ARBA" id="ARBA00022705"/>
    </source>
</evidence>